<dbReference type="SUPFAM" id="SSF81383">
    <property type="entry name" value="F-box domain"/>
    <property type="match status" value="1"/>
</dbReference>
<sequence length="552" mass="63862">MAESMMMNDQSTRHRHSLIDLPSESLALIFSFINLFQLGSLACVCRLFDGIINNTAPSSSSSNDDDSTVCEFTNLGSQVLWSNVTITNPLDIYCTQFDNFANAKRKRLTENHLDNIHHHHHDYNNKDDYNDLMSRMQSTLDRMIHKFGTLWKCLNIRLNGVDVNQIFYDSLLQKTKLVPVICYENLIQLTIHKLYLSDAYDLSSLLILTPRLEVLSLYCNSFDNYLFHIIRGKVYRSLKKLIIESEELSTSQEEFNAASTRVDVVSPPFTQLQYLSLKRVKEHQTLVECFASVNSQIYNNQETIHDTIHECHLNNNHGHYMNLKDTVTAHSDRLYYSTASPRSLLCNSPSYHSLHTCQLVQCTLPKNILFPSSLQYLEMIDCIGMHDMNIVESMKYLSQNLNTLILHANFETFMLKDDDVSFMLKEFRNLEFLDIRGHTLLNGRFFHSLCHSLNLEYLCIEHLISIHHYGNNNTTAKETRNMSLLDVLEQQQQGVLSDRVPKNHSVKHLFIYGDKRMNDLPEDECMKQLIAPFFGEDQIQSYALAEVYSAIH</sequence>
<dbReference type="Pfam" id="PF12937">
    <property type="entry name" value="F-box-like"/>
    <property type="match status" value="1"/>
</dbReference>
<evidence type="ECO:0000313" key="3">
    <source>
        <dbReference type="Proteomes" id="UP000816034"/>
    </source>
</evidence>
<dbReference type="EMBL" id="PYSW02000041">
    <property type="protein sequence ID" value="KAG2374857.1"/>
    <property type="molecule type" value="Genomic_DNA"/>
</dbReference>
<evidence type="ECO:0000313" key="2">
    <source>
        <dbReference type="EMBL" id="KAG2374857.1"/>
    </source>
</evidence>
<dbReference type="InterPro" id="IPR001810">
    <property type="entry name" value="F-box_dom"/>
</dbReference>
<dbReference type="AlphaFoldDB" id="A0AA88KJF4"/>
<comment type="caution">
    <text evidence="2">The sequence shown here is derived from an EMBL/GenBank/DDBJ whole genome shotgun (WGS) entry which is preliminary data.</text>
</comment>
<keyword evidence="3" id="KW-1185">Reference proteome</keyword>
<proteinExistence type="predicted"/>
<dbReference type="InterPro" id="IPR032675">
    <property type="entry name" value="LRR_dom_sf"/>
</dbReference>
<dbReference type="GeneID" id="68102685"/>
<evidence type="ECO:0000259" key="1">
    <source>
        <dbReference type="PROSITE" id="PS50181"/>
    </source>
</evidence>
<gene>
    <name evidence="2" type="ORF">C9374_010231</name>
</gene>
<reference evidence="2 3" key="1">
    <citation type="journal article" date="2018" name="BMC Genomics">
        <title>The genome of Naegleria lovaniensis, the basis for a comparative approach to unravel pathogenicity factors of the human pathogenic amoeba N. fowleri.</title>
        <authorList>
            <person name="Liechti N."/>
            <person name="Schurch N."/>
            <person name="Bruggmann R."/>
            <person name="Wittwer M."/>
        </authorList>
    </citation>
    <scope>NUCLEOTIDE SEQUENCE [LARGE SCALE GENOMIC DNA]</scope>
    <source>
        <strain evidence="2 3">ATCC 30569</strain>
    </source>
</reference>
<accession>A0AA88KJF4</accession>
<dbReference type="PROSITE" id="PS50181">
    <property type="entry name" value="FBOX"/>
    <property type="match status" value="1"/>
</dbReference>
<dbReference type="Proteomes" id="UP000816034">
    <property type="component" value="Unassembled WGS sequence"/>
</dbReference>
<dbReference type="SUPFAM" id="SSF52047">
    <property type="entry name" value="RNI-like"/>
    <property type="match status" value="1"/>
</dbReference>
<protein>
    <recommendedName>
        <fullName evidence="1">F-box domain-containing protein</fullName>
    </recommendedName>
</protein>
<feature type="domain" description="F-box" evidence="1">
    <location>
        <begin position="15"/>
        <end position="54"/>
    </location>
</feature>
<dbReference type="RefSeq" id="XP_044544031.1">
    <property type="nucleotide sequence ID" value="XM_044685753.1"/>
</dbReference>
<name>A0AA88KJF4_NAELO</name>
<dbReference type="Gene3D" id="3.80.10.10">
    <property type="entry name" value="Ribonuclease Inhibitor"/>
    <property type="match status" value="1"/>
</dbReference>
<organism evidence="2 3">
    <name type="scientific">Naegleria lovaniensis</name>
    <name type="common">Amoeba</name>
    <dbReference type="NCBI Taxonomy" id="51637"/>
    <lineage>
        <taxon>Eukaryota</taxon>
        <taxon>Discoba</taxon>
        <taxon>Heterolobosea</taxon>
        <taxon>Tetramitia</taxon>
        <taxon>Eutetramitia</taxon>
        <taxon>Vahlkampfiidae</taxon>
        <taxon>Naegleria</taxon>
    </lineage>
</organism>
<dbReference type="InterPro" id="IPR036047">
    <property type="entry name" value="F-box-like_dom_sf"/>
</dbReference>